<proteinExistence type="predicted"/>
<dbReference type="InterPro" id="IPR050197">
    <property type="entry name" value="Aldolase_class_II_sugar_metab"/>
</dbReference>
<dbReference type="PANTHER" id="PTHR22789:SF0">
    <property type="entry name" value="3-OXO-TETRONATE 4-PHOSPHATE DECARBOXYLASE-RELATED"/>
    <property type="match status" value="1"/>
</dbReference>
<organism evidence="4 5">
    <name type="scientific">Actinophytocola glycyrrhizae</name>
    <dbReference type="NCBI Taxonomy" id="2044873"/>
    <lineage>
        <taxon>Bacteria</taxon>
        <taxon>Bacillati</taxon>
        <taxon>Actinomycetota</taxon>
        <taxon>Actinomycetes</taxon>
        <taxon>Pseudonocardiales</taxon>
        <taxon>Pseudonocardiaceae</taxon>
    </lineage>
</organism>
<name>A0ABV9SBC3_9PSEU</name>
<sequence>MPAAERLVAAGRGLAAGGLVTGTAGNLSTRVGEDVLVTGSGTDLGALTPADLTLVSSAGEVRSGDLPPTSELPLHLAVYAAFPSVGAIAHAHSPASIAVGLTHDVLPPVHYLTVRLGGVVRVADYATFGSPELASSVVAGLADRSAVLLRNHGSVAHGDTVEQACERLELVEWLSDVYARAAALGTPHLLGDDELAAAAATFTRLGYGEGSYTAVVDRPPTDR</sequence>
<dbReference type="Proteomes" id="UP001595859">
    <property type="component" value="Unassembled WGS sequence"/>
</dbReference>
<dbReference type="Pfam" id="PF00596">
    <property type="entry name" value="Aldolase_II"/>
    <property type="match status" value="1"/>
</dbReference>
<keyword evidence="2" id="KW-0456">Lyase</keyword>
<dbReference type="RefSeq" id="WP_378060178.1">
    <property type="nucleotide sequence ID" value="NZ_JBHSIS010000022.1"/>
</dbReference>
<dbReference type="InterPro" id="IPR036409">
    <property type="entry name" value="Aldolase_II/adducin_N_sf"/>
</dbReference>
<accession>A0ABV9SBC3</accession>
<keyword evidence="1" id="KW-0479">Metal-binding</keyword>
<dbReference type="PANTHER" id="PTHR22789">
    <property type="entry name" value="FUCULOSE PHOSPHATE ALDOLASE"/>
    <property type="match status" value="1"/>
</dbReference>
<comment type="caution">
    <text evidence="4">The sequence shown here is derived from an EMBL/GenBank/DDBJ whole genome shotgun (WGS) entry which is preliminary data.</text>
</comment>
<dbReference type="EMBL" id="JBHSIS010000022">
    <property type="protein sequence ID" value="MFC4858019.1"/>
    <property type="molecule type" value="Genomic_DNA"/>
</dbReference>
<dbReference type="Gene3D" id="3.40.225.10">
    <property type="entry name" value="Class II aldolase/adducin N-terminal domain"/>
    <property type="match status" value="1"/>
</dbReference>
<feature type="domain" description="Class II aldolase/adducin N-terminal" evidence="3">
    <location>
        <begin position="5"/>
        <end position="179"/>
    </location>
</feature>
<evidence type="ECO:0000259" key="3">
    <source>
        <dbReference type="SMART" id="SM01007"/>
    </source>
</evidence>
<evidence type="ECO:0000313" key="4">
    <source>
        <dbReference type="EMBL" id="MFC4858019.1"/>
    </source>
</evidence>
<dbReference type="SMART" id="SM01007">
    <property type="entry name" value="Aldolase_II"/>
    <property type="match status" value="1"/>
</dbReference>
<dbReference type="InterPro" id="IPR001303">
    <property type="entry name" value="Aldolase_II/adducin_N"/>
</dbReference>
<evidence type="ECO:0000256" key="2">
    <source>
        <dbReference type="ARBA" id="ARBA00023239"/>
    </source>
</evidence>
<gene>
    <name evidence="4" type="ORF">ACFPCV_31355</name>
</gene>
<evidence type="ECO:0000256" key="1">
    <source>
        <dbReference type="ARBA" id="ARBA00022723"/>
    </source>
</evidence>
<evidence type="ECO:0000313" key="5">
    <source>
        <dbReference type="Proteomes" id="UP001595859"/>
    </source>
</evidence>
<protein>
    <submittedName>
        <fullName evidence="4">Class II aldolase/adducin family protein</fullName>
    </submittedName>
</protein>
<keyword evidence="5" id="KW-1185">Reference proteome</keyword>
<reference evidence="5" key="1">
    <citation type="journal article" date="2019" name="Int. J. Syst. Evol. Microbiol.">
        <title>The Global Catalogue of Microorganisms (GCM) 10K type strain sequencing project: providing services to taxonomists for standard genome sequencing and annotation.</title>
        <authorList>
            <consortium name="The Broad Institute Genomics Platform"/>
            <consortium name="The Broad Institute Genome Sequencing Center for Infectious Disease"/>
            <person name="Wu L."/>
            <person name="Ma J."/>
        </authorList>
    </citation>
    <scope>NUCLEOTIDE SEQUENCE [LARGE SCALE GENOMIC DNA]</scope>
    <source>
        <strain evidence="5">ZS-22-S1</strain>
    </source>
</reference>
<dbReference type="SUPFAM" id="SSF53639">
    <property type="entry name" value="AraD/HMP-PK domain-like"/>
    <property type="match status" value="1"/>
</dbReference>